<gene>
    <name evidence="1" type="ORF">DPMN_119205</name>
</gene>
<protein>
    <submittedName>
        <fullName evidence="1">Uncharacterized protein</fullName>
    </submittedName>
</protein>
<reference evidence="1" key="1">
    <citation type="journal article" date="2019" name="bioRxiv">
        <title>The Genome of the Zebra Mussel, Dreissena polymorpha: A Resource for Invasive Species Research.</title>
        <authorList>
            <person name="McCartney M.A."/>
            <person name="Auch B."/>
            <person name="Kono T."/>
            <person name="Mallez S."/>
            <person name="Zhang Y."/>
            <person name="Obille A."/>
            <person name="Becker A."/>
            <person name="Abrahante J.E."/>
            <person name="Garbe J."/>
            <person name="Badalamenti J.P."/>
            <person name="Herman A."/>
            <person name="Mangelson H."/>
            <person name="Liachko I."/>
            <person name="Sullivan S."/>
            <person name="Sone E.D."/>
            <person name="Koren S."/>
            <person name="Silverstein K.A.T."/>
            <person name="Beckman K.B."/>
            <person name="Gohl D.M."/>
        </authorList>
    </citation>
    <scope>NUCLEOTIDE SEQUENCE</scope>
    <source>
        <strain evidence="1">Duluth1</strain>
        <tissue evidence="1">Whole animal</tissue>
    </source>
</reference>
<organism evidence="1 2">
    <name type="scientific">Dreissena polymorpha</name>
    <name type="common">Zebra mussel</name>
    <name type="synonym">Mytilus polymorpha</name>
    <dbReference type="NCBI Taxonomy" id="45954"/>
    <lineage>
        <taxon>Eukaryota</taxon>
        <taxon>Metazoa</taxon>
        <taxon>Spiralia</taxon>
        <taxon>Lophotrochozoa</taxon>
        <taxon>Mollusca</taxon>
        <taxon>Bivalvia</taxon>
        <taxon>Autobranchia</taxon>
        <taxon>Heteroconchia</taxon>
        <taxon>Euheterodonta</taxon>
        <taxon>Imparidentia</taxon>
        <taxon>Neoheterodontei</taxon>
        <taxon>Myida</taxon>
        <taxon>Dreissenoidea</taxon>
        <taxon>Dreissenidae</taxon>
        <taxon>Dreissena</taxon>
    </lineage>
</organism>
<dbReference type="EMBL" id="JAIWYP010000005">
    <property type="protein sequence ID" value="KAH3817650.1"/>
    <property type="molecule type" value="Genomic_DNA"/>
</dbReference>
<keyword evidence="2" id="KW-1185">Reference proteome</keyword>
<reference evidence="1" key="2">
    <citation type="submission" date="2020-11" db="EMBL/GenBank/DDBJ databases">
        <authorList>
            <person name="McCartney M.A."/>
            <person name="Auch B."/>
            <person name="Kono T."/>
            <person name="Mallez S."/>
            <person name="Becker A."/>
            <person name="Gohl D.M."/>
            <person name="Silverstein K.A.T."/>
            <person name="Koren S."/>
            <person name="Bechman K.B."/>
            <person name="Herman A."/>
            <person name="Abrahante J.E."/>
            <person name="Garbe J."/>
        </authorList>
    </citation>
    <scope>NUCLEOTIDE SEQUENCE</scope>
    <source>
        <strain evidence="1">Duluth1</strain>
        <tissue evidence="1">Whole animal</tissue>
    </source>
</reference>
<proteinExistence type="predicted"/>
<evidence type="ECO:0000313" key="1">
    <source>
        <dbReference type="EMBL" id="KAH3817650.1"/>
    </source>
</evidence>
<name>A0A9D4GM16_DREPO</name>
<evidence type="ECO:0000313" key="2">
    <source>
        <dbReference type="Proteomes" id="UP000828390"/>
    </source>
</evidence>
<dbReference type="AlphaFoldDB" id="A0A9D4GM16"/>
<comment type="caution">
    <text evidence="1">The sequence shown here is derived from an EMBL/GenBank/DDBJ whole genome shotgun (WGS) entry which is preliminary data.</text>
</comment>
<sequence>MDRESCVTKLKCEMSDSETYVAVTDDKTRIVQNKVKKVADTLYKKGSINSDLKRYLTSGGGTAGKL</sequence>
<accession>A0A9D4GM16</accession>
<dbReference type="Proteomes" id="UP000828390">
    <property type="component" value="Unassembled WGS sequence"/>
</dbReference>